<organism evidence="1 2">
    <name type="scientific">Methanobrevibacter oralis</name>
    <dbReference type="NCBI Taxonomy" id="66851"/>
    <lineage>
        <taxon>Archaea</taxon>
        <taxon>Methanobacteriati</taxon>
        <taxon>Methanobacteriota</taxon>
        <taxon>Methanomada group</taxon>
        <taxon>Methanobacteria</taxon>
        <taxon>Methanobacteriales</taxon>
        <taxon>Methanobacteriaceae</taxon>
        <taxon>Methanobrevibacter</taxon>
    </lineage>
</organism>
<sequence length="151" mass="17348">MAVSPVLVIKVLDNTSVKVRVRLRDDFSEHVIVLNSILTYYWANDLPPAVKFLELLESVIKRTINEVMPHKNLNLKYEVIADNELEKASSLEINIIEVETDDVGFKLDGAQIVLNNLSKSIDEDKKEFSKTFDKNIETPDIVLKRYQEMID</sequence>
<proteinExistence type="predicted"/>
<keyword evidence="2" id="KW-1185">Reference proteome</keyword>
<comment type="caution">
    <text evidence="1">The sequence shown here is derived from an EMBL/GenBank/DDBJ whole genome shotgun (WGS) entry which is preliminary data.</text>
</comment>
<name>A0A166AS27_METOA</name>
<dbReference type="RefSeq" id="WP_042694146.1">
    <property type="nucleotide sequence ID" value="NZ_CABMAB010000034.1"/>
</dbReference>
<protein>
    <submittedName>
        <fullName evidence="1">Uncharacterized protein</fullName>
    </submittedName>
</protein>
<dbReference type="AlphaFoldDB" id="A0A166AS27"/>
<accession>A0A166AS27</accession>
<gene>
    <name evidence="1" type="ORF">MBORA_11570</name>
</gene>
<dbReference type="STRING" id="66851.MBORA_11570"/>
<reference evidence="2" key="1">
    <citation type="journal article" date="2016" name="Genome Announc.">
        <title>Draft Genome Sequences of Methanobrevibacter curvatus DSM11111, Methanobrevibacter cuticularis DSM11139, Methanobrevibacter filiformis DSM11501, and Methanobrevibacter oralis DSM7256.</title>
        <authorList>
            <person name="Poehlein A."/>
            <person name="Seedorf H."/>
        </authorList>
    </citation>
    <scope>NUCLEOTIDE SEQUENCE [LARGE SCALE GENOMIC DNA]</scope>
    <source>
        <strain evidence="2">DSM 7256 / JCM 30027 / ZR</strain>
    </source>
</reference>
<dbReference type="Proteomes" id="UP000077428">
    <property type="component" value="Unassembled WGS sequence"/>
</dbReference>
<dbReference type="OrthoDB" id="76868at2157"/>
<dbReference type="PATRIC" id="fig|66851.6.peg.1259"/>
<evidence type="ECO:0000313" key="2">
    <source>
        <dbReference type="Proteomes" id="UP000077428"/>
    </source>
</evidence>
<dbReference type="EMBL" id="LWMU01000070">
    <property type="protein sequence ID" value="KZX12403.1"/>
    <property type="molecule type" value="Genomic_DNA"/>
</dbReference>
<evidence type="ECO:0000313" key="1">
    <source>
        <dbReference type="EMBL" id="KZX12403.1"/>
    </source>
</evidence>